<feature type="domain" description="Histidine kinase" evidence="13">
    <location>
        <begin position="261"/>
        <end position="463"/>
    </location>
</feature>
<feature type="transmembrane region" description="Helical" evidence="12">
    <location>
        <begin position="182"/>
        <end position="205"/>
    </location>
</feature>
<dbReference type="PRINTS" id="PR00344">
    <property type="entry name" value="BCTRLSENSOR"/>
</dbReference>
<evidence type="ECO:0000256" key="9">
    <source>
        <dbReference type="ARBA" id="ARBA00023012"/>
    </source>
</evidence>
<dbReference type="InterPro" id="IPR003594">
    <property type="entry name" value="HATPase_dom"/>
</dbReference>
<name>A0A346A3R2_9HYPH</name>
<comment type="catalytic activity">
    <reaction evidence="1">
        <text>ATP + protein L-histidine = ADP + protein N-phospho-L-histidine.</text>
        <dbReference type="EC" id="2.7.13.3"/>
    </reaction>
</comment>
<proteinExistence type="predicted"/>
<dbReference type="PROSITE" id="PS50109">
    <property type="entry name" value="HIS_KIN"/>
    <property type="match status" value="1"/>
</dbReference>
<sequence>MRWRGRWRGASLSRRLLLGAALFIALALLLATFAIGFALHRFVQGQIDQRLDTQIVFLQSQLHMAEDGTLRLSGAVDGPPFDRPQRGWYWQVEGPRNTLRAASLEDRALALPRVPPKPPHRPPGPPPPEPTDVRPADGPGPDGMRLHYRVLQIVVGGAPVTILATAPRDAVMGPLRAAMGTLALSLIALGGALVLAMVLQVRLGLRPLERLRRDIAGVRDGSIDRIPDDQPREVQPVVDEINALLAQNAANLERARAHVANLAHGLKTPLATLALAVSERKGGDSAAGDLAALTGLMERRIRHHLGRARMAALNGPARARTALAPRIADLVVVQRKIYAERHLTFDVAVGADVAVACEQQDLDEMAGNLLDNACKWARTVIRIRAAADGPIVRLSIEDDGPGLSEQEMAQALRPGARLDESAPGFGFGLPIARELAELYGGELMLQNAADGGLRATLTLPRAAGAA</sequence>
<dbReference type="EC" id="2.7.13.3" evidence="3"/>
<reference evidence="15 16" key="1">
    <citation type="submission" date="2018-07" db="EMBL/GenBank/DDBJ databases">
        <authorList>
            <person name="Quirk P.G."/>
            <person name="Krulwich T.A."/>
        </authorList>
    </citation>
    <scope>NUCLEOTIDE SEQUENCE [LARGE SCALE GENOMIC DNA]</scope>
    <source>
        <strain evidence="15 16">CC-BB4</strain>
    </source>
</reference>
<evidence type="ECO:0000259" key="13">
    <source>
        <dbReference type="PROSITE" id="PS50109"/>
    </source>
</evidence>
<dbReference type="GO" id="GO:0000160">
    <property type="term" value="P:phosphorelay signal transduction system"/>
    <property type="evidence" value="ECO:0007669"/>
    <property type="project" value="UniProtKB-KW"/>
</dbReference>
<dbReference type="GO" id="GO:0005886">
    <property type="term" value="C:plasma membrane"/>
    <property type="evidence" value="ECO:0007669"/>
    <property type="project" value="TreeGrafter"/>
</dbReference>
<evidence type="ECO:0000256" key="8">
    <source>
        <dbReference type="ARBA" id="ARBA00022989"/>
    </source>
</evidence>
<evidence type="ECO:0000256" key="7">
    <source>
        <dbReference type="ARBA" id="ARBA00022777"/>
    </source>
</evidence>
<gene>
    <name evidence="15" type="ORF">DW352_01560</name>
</gene>
<keyword evidence="5" id="KW-0808">Transferase</keyword>
<evidence type="ECO:0000313" key="16">
    <source>
        <dbReference type="Proteomes" id="UP000254889"/>
    </source>
</evidence>
<evidence type="ECO:0000256" key="12">
    <source>
        <dbReference type="SAM" id="Phobius"/>
    </source>
</evidence>
<dbReference type="PANTHER" id="PTHR45436">
    <property type="entry name" value="SENSOR HISTIDINE KINASE YKOH"/>
    <property type="match status" value="1"/>
</dbReference>
<evidence type="ECO:0000256" key="2">
    <source>
        <dbReference type="ARBA" id="ARBA00004370"/>
    </source>
</evidence>
<comment type="subcellular location">
    <subcellularLocation>
        <location evidence="2">Membrane</location>
    </subcellularLocation>
</comment>
<evidence type="ECO:0000313" key="15">
    <source>
        <dbReference type="EMBL" id="AXK83809.1"/>
    </source>
</evidence>
<dbReference type="InterPro" id="IPR003660">
    <property type="entry name" value="HAMP_dom"/>
</dbReference>
<dbReference type="GO" id="GO:0004673">
    <property type="term" value="F:protein histidine kinase activity"/>
    <property type="evidence" value="ECO:0007669"/>
    <property type="project" value="UniProtKB-EC"/>
</dbReference>
<keyword evidence="6 12" id="KW-0812">Transmembrane</keyword>
<feature type="region of interest" description="Disordered" evidence="11">
    <location>
        <begin position="111"/>
        <end position="141"/>
    </location>
</feature>
<keyword evidence="8 12" id="KW-1133">Transmembrane helix</keyword>
<dbReference type="EMBL" id="CP031417">
    <property type="protein sequence ID" value="AXK83809.1"/>
    <property type="molecule type" value="Genomic_DNA"/>
</dbReference>
<dbReference type="Gene3D" id="1.10.287.130">
    <property type="match status" value="1"/>
</dbReference>
<evidence type="ECO:0000256" key="6">
    <source>
        <dbReference type="ARBA" id="ARBA00022692"/>
    </source>
</evidence>
<organism evidence="15 16">
    <name type="scientific">Pseudolabrys taiwanensis</name>
    <dbReference type="NCBI Taxonomy" id="331696"/>
    <lineage>
        <taxon>Bacteria</taxon>
        <taxon>Pseudomonadati</taxon>
        <taxon>Pseudomonadota</taxon>
        <taxon>Alphaproteobacteria</taxon>
        <taxon>Hyphomicrobiales</taxon>
        <taxon>Xanthobacteraceae</taxon>
        <taxon>Pseudolabrys</taxon>
    </lineage>
</organism>
<keyword evidence="7 15" id="KW-0418">Kinase</keyword>
<dbReference type="InterPro" id="IPR050428">
    <property type="entry name" value="TCS_sensor_his_kinase"/>
</dbReference>
<feature type="compositionally biased region" description="Pro residues" evidence="11">
    <location>
        <begin position="113"/>
        <end position="130"/>
    </location>
</feature>
<dbReference type="SMART" id="SM00387">
    <property type="entry name" value="HATPase_c"/>
    <property type="match status" value="1"/>
</dbReference>
<evidence type="ECO:0000256" key="3">
    <source>
        <dbReference type="ARBA" id="ARBA00012438"/>
    </source>
</evidence>
<keyword evidence="4" id="KW-0597">Phosphoprotein</keyword>
<dbReference type="PANTHER" id="PTHR45436:SF5">
    <property type="entry name" value="SENSOR HISTIDINE KINASE TRCS"/>
    <property type="match status" value="1"/>
</dbReference>
<feature type="domain" description="HAMP" evidence="14">
    <location>
        <begin position="202"/>
        <end position="253"/>
    </location>
</feature>
<dbReference type="InterPro" id="IPR036890">
    <property type="entry name" value="HATPase_C_sf"/>
</dbReference>
<dbReference type="Proteomes" id="UP000254889">
    <property type="component" value="Chromosome"/>
</dbReference>
<accession>A0A346A3R2</accession>
<evidence type="ECO:0000259" key="14">
    <source>
        <dbReference type="PROSITE" id="PS50885"/>
    </source>
</evidence>
<keyword evidence="10 12" id="KW-0472">Membrane</keyword>
<evidence type="ECO:0000256" key="5">
    <source>
        <dbReference type="ARBA" id="ARBA00022679"/>
    </source>
</evidence>
<dbReference type="SUPFAM" id="SSF55874">
    <property type="entry name" value="ATPase domain of HSP90 chaperone/DNA topoisomerase II/histidine kinase"/>
    <property type="match status" value="1"/>
</dbReference>
<dbReference type="Pfam" id="PF02518">
    <property type="entry name" value="HATPase_c"/>
    <property type="match status" value="1"/>
</dbReference>
<dbReference type="OrthoDB" id="9809567at2"/>
<dbReference type="InterPro" id="IPR005467">
    <property type="entry name" value="His_kinase_dom"/>
</dbReference>
<dbReference type="PROSITE" id="PS50885">
    <property type="entry name" value="HAMP"/>
    <property type="match status" value="1"/>
</dbReference>
<dbReference type="InterPro" id="IPR004358">
    <property type="entry name" value="Sig_transdc_His_kin-like_C"/>
</dbReference>
<protein>
    <recommendedName>
        <fullName evidence="3">histidine kinase</fullName>
        <ecNumber evidence="3">2.7.13.3</ecNumber>
    </recommendedName>
</protein>
<evidence type="ECO:0000256" key="11">
    <source>
        <dbReference type="SAM" id="MobiDB-lite"/>
    </source>
</evidence>
<evidence type="ECO:0000256" key="4">
    <source>
        <dbReference type="ARBA" id="ARBA00022553"/>
    </source>
</evidence>
<dbReference type="Gene3D" id="3.30.565.10">
    <property type="entry name" value="Histidine kinase-like ATPase, C-terminal domain"/>
    <property type="match status" value="1"/>
</dbReference>
<keyword evidence="9" id="KW-0902">Two-component regulatory system</keyword>
<keyword evidence="16" id="KW-1185">Reference proteome</keyword>
<evidence type="ECO:0000256" key="10">
    <source>
        <dbReference type="ARBA" id="ARBA00023136"/>
    </source>
</evidence>
<evidence type="ECO:0000256" key="1">
    <source>
        <dbReference type="ARBA" id="ARBA00000085"/>
    </source>
</evidence>
<dbReference type="KEGG" id="ptaw:DW352_01560"/>
<dbReference type="AlphaFoldDB" id="A0A346A3R2"/>